<name>A0A9Q3W358_9GAMM</name>
<evidence type="ECO:0000256" key="8">
    <source>
        <dbReference type="PROSITE-ProRule" id="PRU01193"/>
    </source>
</evidence>
<evidence type="ECO:0000256" key="1">
    <source>
        <dbReference type="ARBA" id="ARBA00004141"/>
    </source>
</evidence>
<dbReference type="GO" id="GO:0005886">
    <property type="term" value="C:plasma membrane"/>
    <property type="evidence" value="ECO:0007669"/>
    <property type="project" value="TreeGrafter"/>
</dbReference>
<dbReference type="PROSITE" id="PS51846">
    <property type="entry name" value="CNNM"/>
    <property type="match status" value="1"/>
</dbReference>
<feature type="domain" description="CNNM transmembrane" evidence="11">
    <location>
        <begin position="1"/>
        <end position="178"/>
    </location>
</feature>
<accession>A0A9Q3W358</accession>
<dbReference type="PANTHER" id="PTHR22777">
    <property type="entry name" value="HEMOLYSIN-RELATED"/>
    <property type="match status" value="1"/>
</dbReference>
<dbReference type="InterPro" id="IPR044751">
    <property type="entry name" value="Ion_transp-like_CBS"/>
</dbReference>
<keyword evidence="13" id="KW-1185">Reference proteome</keyword>
<proteinExistence type="predicted"/>
<dbReference type="KEGG" id="axe:P40_08680"/>
<evidence type="ECO:0000256" key="9">
    <source>
        <dbReference type="SAM" id="Phobius"/>
    </source>
</evidence>
<dbReference type="RefSeq" id="WP_022994442.1">
    <property type="nucleotide sequence ID" value="NZ_CBDDTQ010000001.1"/>
</dbReference>
<evidence type="ECO:0000256" key="5">
    <source>
        <dbReference type="ARBA" id="ARBA00023122"/>
    </source>
</evidence>
<evidence type="ECO:0000256" key="4">
    <source>
        <dbReference type="ARBA" id="ARBA00022989"/>
    </source>
</evidence>
<comment type="caution">
    <text evidence="12">The sequence shown here is derived from an EMBL/GenBank/DDBJ whole genome shotgun (WGS) entry which is preliminary data.</text>
</comment>
<dbReference type="EMBL" id="JAJVKT010000003">
    <property type="protein sequence ID" value="MCE7507760.1"/>
    <property type="molecule type" value="Genomic_DNA"/>
</dbReference>
<dbReference type="Gene3D" id="3.10.580.10">
    <property type="entry name" value="CBS-domain"/>
    <property type="match status" value="1"/>
</dbReference>
<evidence type="ECO:0000313" key="12">
    <source>
        <dbReference type="EMBL" id="MCE7507760.1"/>
    </source>
</evidence>
<dbReference type="GeneID" id="94686505"/>
<dbReference type="PANTHER" id="PTHR22777:SF4">
    <property type="entry name" value="UPF0053 PROTEIN SLL1254"/>
    <property type="match status" value="1"/>
</dbReference>
<reference evidence="12" key="1">
    <citation type="submission" date="2022-01" db="EMBL/GenBank/DDBJ databases">
        <authorList>
            <person name="Karlyshev A.V."/>
            <person name="Jaspars M."/>
        </authorList>
    </citation>
    <scope>NUCLEOTIDE SEQUENCE</scope>
    <source>
        <strain evidence="12">AGSA3-2</strain>
    </source>
</reference>
<dbReference type="InterPro" id="IPR002550">
    <property type="entry name" value="CNNM"/>
</dbReference>
<evidence type="ECO:0000313" key="13">
    <source>
        <dbReference type="Proteomes" id="UP001107961"/>
    </source>
</evidence>
<feature type="transmembrane region" description="Helical" evidence="9">
    <location>
        <begin position="119"/>
        <end position="140"/>
    </location>
</feature>
<dbReference type="CDD" id="cd04590">
    <property type="entry name" value="CBS_pair_CorC_HlyC_assoc"/>
    <property type="match status" value="1"/>
</dbReference>
<evidence type="ECO:0000256" key="7">
    <source>
        <dbReference type="PROSITE-ProRule" id="PRU00703"/>
    </source>
</evidence>
<evidence type="ECO:0000259" key="10">
    <source>
        <dbReference type="PROSITE" id="PS51371"/>
    </source>
</evidence>
<feature type="transmembrane region" description="Helical" evidence="9">
    <location>
        <begin position="88"/>
        <end position="107"/>
    </location>
</feature>
<gene>
    <name evidence="12" type="ORF">LZG35_03870</name>
</gene>
<evidence type="ECO:0000256" key="6">
    <source>
        <dbReference type="ARBA" id="ARBA00023136"/>
    </source>
</evidence>
<feature type="domain" description="CBS" evidence="10">
    <location>
        <begin position="197"/>
        <end position="257"/>
    </location>
</feature>
<organism evidence="12 13">
    <name type="scientific">Alloalcanivorax xenomutans</name>
    <dbReference type="NCBI Taxonomy" id="1094342"/>
    <lineage>
        <taxon>Bacteria</taxon>
        <taxon>Pseudomonadati</taxon>
        <taxon>Pseudomonadota</taxon>
        <taxon>Gammaproteobacteria</taxon>
        <taxon>Oceanospirillales</taxon>
        <taxon>Alcanivoracaceae</taxon>
        <taxon>Alloalcanivorax</taxon>
    </lineage>
</organism>
<keyword evidence="5 7" id="KW-0129">CBS domain</keyword>
<keyword evidence="3" id="KW-0677">Repeat</keyword>
<dbReference type="AlphaFoldDB" id="A0A9Q3W358"/>
<keyword evidence="4 8" id="KW-1133">Transmembrane helix</keyword>
<evidence type="ECO:0000259" key="11">
    <source>
        <dbReference type="PROSITE" id="PS51846"/>
    </source>
</evidence>
<dbReference type="InterPro" id="IPR046342">
    <property type="entry name" value="CBS_dom_sf"/>
</dbReference>
<dbReference type="SUPFAM" id="SSF54631">
    <property type="entry name" value="CBS-domain pair"/>
    <property type="match status" value="1"/>
</dbReference>
<keyword evidence="6 8" id="KW-0472">Membrane</keyword>
<dbReference type="Pfam" id="PF00571">
    <property type="entry name" value="CBS"/>
    <property type="match status" value="1"/>
</dbReference>
<dbReference type="InterPro" id="IPR000644">
    <property type="entry name" value="CBS_dom"/>
</dbReference>
<protein>
    <submittedName>
        <fullName evidence="12">CNNM domain-containing protein</fullName>
    </submittedName>
</protein>
<comment type="subcellular location">
    <subcellularLocation>
        <location evidence="1">Membrane</location>
        <topology evidence="1">Multi-pass membrane protein</topology>
    </subcellularLocation>
</comment>
<keyword evidence="2 8" id="KW-0812">Transmembrane</keyword>
<evidence type="ECO:0000256" key="2">
    <source>
        <dbReference type="ARBA" id="ARBA00022692"/>
    </source>
</evidence>
<evidence type="ECO:0000256" key="3">
    <source>
        <dbReference type="ARBA" id="ARBA00022737"/>
    </source>
</evidence>
<dbReference type="Proteomes" id="UP001107961">
    <property type="component" value="Unassembled WGS sequence"/>
</dbReference>
<dbReference type="Pfam" id="PF01595">
    <property type="entry name" value="CNNM"/>
    <property type="match status" value="1"/>
</dbReference>
<dbReference type="PROSITE" id="PS51371">
    <property type="entry name" value="CBS"/>
    <property type="match status" value="1"/>
</dbReference>
<sequence>MLLLIIFAAVALGFSFLCSILEAALLSITPSYIAGLKDDKPKLFERLRHLKEDIDDPLAAILTLNTIAHTAGATGVGAQVAVLFGETWLGVASAVMTLAILIVSEIIPKTIGAKFWRALAPLLPPVLNVMIWVLKPFVWLSKMITRQIGDGEPDTDIRAELKAMASIGHEQQALDEGERRVIANILSLHEIRVDKVMTPRTVVESLRPEQTVAEVRHHLVSTPFSRYPVLNDKDEALGYVHKSDLLEVEDERTVGELARAMALFRTDTNIEVVFGEMLRDRQHLGLVYDDLGTWVGLVTMEDIIETILGQEIMDETDNVANLRHYARQRWSRKLKRKGAPE</sequence>